<feature type="region of interest" description="Disordered" evidence="1">
    <location>
        <begin position="645"/>
        <end position="668"/>
    </location>
</feature>
<gene>
    <name evidence="3" type="ORF">IWW36_005192</name>
</gene>
<dbReference type="PANTHER" id="PTHR15688">
    <property type="entry name" value="KINETOCHORE-ASSOCIATED PROTEIN 1"/>
    <property type="match status" value="1"/>
</dbReference>
<dbReference type="OrthoDB" id="343783at2759"/>
<dbReference type="InterPro" id="IPR055404">
    <property type="entry name" value="ARM_KNTC1_2nd"/>
</dbReference>
<evidence type="ECO:0000313" key="4">
    <source>
        <dbReference type="Proteomes" id="UP001139887"/>
    </source>
</evidence>
<dbReference type="Proteomes" id="UP001139887">
    <property type="component" value="Unassembled WGS sequence"/>
</dbReference>
<dbReference type="PANTHER" id="PTHR15688:SF1">
    <property type="entry name" value="KINETOCHORE-ASSOCIATED PROTEIN 1"/>
    <property type="match status" value="1"/>
</dbReference>
<organism evidence="3 4">
    <name type="scientific">Coemansia brasiliensis</name>
    <dbReference type="NCBI Taxonomy" id="2650707"/>
    <lineage>
        <taxon>Eukaryota</taxon>
        <taxon>Fungi</taxon>
        <taxon>Fungi incertae sedis</taxon>
        <taxon>Zoopagomycota</taxon>
        <taxon>Kickxellomycotina</taxon>
        <taxon>Kickxellomycetes</taxon>
        <taxon>Kickxellales</taxon>
        <taxon>Kickxellaceae</taxon>
        <taxon>Coemansia</taxon>
    </lineage>
</organism>
<dbReference type="EMBL" id="JANBUW010001083">
    <property type="protein sequence ID" value="KAJ2844432.1"/>
    <property type="molecule type" value="Genomic_DNA"/>
</dbReference>
<reference evidence="3" key="1">
    <citation type="submission" date="2022-07" db="EMBL/GenBank/DDBJ databases">
        <title>Phylogenomic reconstructions and comparative analyses of Kickxellomycotina fungi.</title>
        <authorList>
            <person name="Reynolds N.K."/>
            <person name="Stajich J.E."/>
            <person name="Barry K."/>
            <person name="Grigoriev I.V."/>
            <person name="Crous P."/>
            <person name="Smith M.E."/>
        </authorList>
    </citation>
    <scope>NUCLEOTIDE SEQUENCE</scope>
    <source>
        <strain evidence="3">NRRL 1566</strain>
    </source>
</reference>
<dbReference type="GO" id="GO:0031267">
    <property type="term" value="F:small GTPase binding"/>
    <property type="evidence" value="ECO:0007669"/>
    <property type="project" value="TreeGrafter"/>
</dbReference>
<keyword evidence="4" id="KW-1185">Reference proteome</keyword>
<name>A0A9W8LY33_9FUNG</name>
<proteinExistence type="predicted"/>
<dbReference type="GO" id="GO:1990423">
    <property type="term" value="C:RZZ complex"/>
    <property type="evidence" value="ECO:0007669"/>
    <property type="project" value="TreeGrafter"/>
</dbReference>
<sequence length="668" mass="73290">MREADESQGCATLRKQLQDIEHLRVNCGLALTLDEYAQMPHATVVAALLDRVTAPELLETAHAKHVMPYAQRHGLDIAQLTADYCVDTMTTSDRGTAWQPRVLRLLASLHAVIENKQTPGMASRAAQAQAIGTVVLELMRRSAVPWTEAIEEAAQRALTVLERYIDTDADVNQATSEVREQLRLMRLRRMLRTHGLPDEHISDARAAQGLLQWLVRQRGDVITDVLQVVDAFHTLSRTDAYAQRLQVLCETGDADGAAALIADIDARESKSRRCVAMEAARRALWWVRDALDTMAFGAADARMQFRQLAEAAAAVVRALAALPARSTWVSGETDRLHTFAERESRTLGAVWQLLTDAGLMVSPGELEQPTARSQILGDLLQRQWLDELVESTCQRETLALPVIPGRVRALATMLGFGVSQLGAAVVTQCIDMRLFTMALDMCQQMVEWISPDSQDTLDCTLQALTACERAVSRFLLEIAAENTDTQLQPLHGTFVRQLVAISQAAARKCTTQHRYLARLLDAHACWSLARSVFDQTADGDFAVLTRPTAVSAIPIVAGSSRDAQVLVDAQPDASKRWLSSLYADMYTERGLVIDTAPAMRLAYRLIAALLRLPHTQLDDCNDSESDYTAAESSSLAGKAAATAGKASAPSIENGLCDEDEFSSKDPEH</sequence>
<evidence type="ECO:0000256" key="1">
    <source>
        <dbReference type="SAM" id="MobiDB-lite"/>
    </source>
</evidence>
<evidence type="ECO:0000313" key="3">
    <source>
        <dbReference type="EMBL" id="KAJ2844432.1"/>
    </source>
</evidence>
<dbReference type="Pfam" id="PF24516">
    <property type="entry name" value="ARM_KNTC1_2nd"/>
    <property type="match status" value="1"/>
</dbReference>
<accession>A0A9W8LY33</accession>
<protein>
    <recommendedName>
        <fullName evidence="2">KNTC1 second ARM-repeats domain-containing protein</fullName>
    </recommendedName>
</protein>
<evidence type="ECO:0000259" key="2">
    <source>
        <dbReference type="Pfam" id="PF24516"/>
    </source>
</evidence>
<dbReference type="GO" id="GO:1903394">
    <property type="term" value="P:protein localization to kinetochore involved in kinetochore assembly"/>
    <property type="evidence" value="ECO:0007669"/>
    <property type="project" value="TreeGrafter"/>
</dbReference>
<dbReference type="GO" id="GO:0000070">
    <property type="term" value="P:mitotic sister chromatid segregation"/>
    <property type="evidence" value="ECO:0007669"/>
    <property type="project" value="TreeGrafter"/>
</dbReference>
<dbReference type="GO" id="GO:0005737">
    <property type="term" value="C:cytoplasm"/>
    <property type="evidence" value="ECO:0007669"/>
    <property type="project" value="TreeGrafter"/>
</dbReference>
<feature type="domain" description="KNTC1 second ARM-repeats" evidence="2">
    <location>
        <begin position="131"/>
        <end position="259"/>
    </location>
</feature>
<comment type="caution">
    <text evidence="3">The sequence shown here is derived from an EMBL/GenBank/DDBJ whole genome shotgun (WGS) entry which is preliminary data.</text>
</comment>
<dbReference type="GO" id="GO:0005828">
    <property type="term" value="C:kinetochore microtubule"/>
    <property type="evidence" value="ECO:0007669"/>
    <property type="project" value="TreeGrafter"/>
</dbReference>
<dbReference type="GO" id="GO:0007094">
    <property type="term" value="P:mitotic spindle assembly checkpoint signaling"/>
    <property type="evidence" value="ECO:0007669"/>
    <property type="project" value="TreeGrafter"/>
</dbReference>
<dbReference type="InterPro" id="IPR052802">
    <property type="entry name" value="KNTC1"/>
</dbReference>
<dbReference type="AlphaFoldDB" id="A0A9W8LY33"/>
<feature type="non-terminal residue" evidence="3">
    <location>
        <position position="668"/>
    </location>
</feature>